<evidence type="ECO:0000256" key="6">
    <source>
        <dbReference type="ARBA" id="ARBA00022801"/>
    </source>
</evidence>
<evidence type="ECO:0000256" key="3">
    <source>
        <dbReference type="ARBA" id="ARBA00006958"/>
    </source>
</evidence>
<dbReference type="Proteomes" id="UP001652620">
    <property type="component" value="Chromosome 1"/>
</dbReference>
<keyword evidence="5" id="KW-0479">Metal-binding</keyword>
<comment type="similarity">
    <text evidence="3">Belongs to the HARBI1 family.</text>
</comment>
<organism evidence="9 10">
    <name type="scientific">Bactrocera dorsalis</name>
    <name type="common">Oriental fruit fly</name>
    <name type="synonym">Dacus dorsalis</name>
    <dbReference type="NCBI Taxonomy" id="27457"/>
    <lineage>
        <taxon>Eukaryota</taxon>
        <taxon>Metazoa</taxon>
        <taxon>Ecdysozoa</taxon>
        <taxon>Arthropoda</taxon>
        <taxon>Hexapoda</taxon>
        <taxon>Insecta</taxon>
        <taxon>Pterygota</taxon>
        <taxon>Neoptera</taxon>
        <taxon>Endopterygota</taxon>
        <taxon>Diptera</taxon>
        <taxon>Brachycera</taxon>
        <taxon>Muscomorpha</taxon>
        <taxon>Tephritoidea</taxon>
        <taxon>Tephritidae</taxon>
        <taxon>Bactrocera</taxon>
        <taxon>Bactrocera</taxon>
    </lineage>
</organism>
<dbReference type="PANTHER" id="PTHR22930">
    <property type="match status" value="1"/>
</dbReference>
<gene>
    <name evidence="10" type="primary">LOC125775379</name>
</gene>
<name>A0ABM3IY22_BACDO</name>
<evidence type="ECO:0000256" key="1">
    <source>
        <dbReference type="ARBA" id="ARBA00001968"/>
    </source>
</evidence>
<evidence type="ECO:0000256" key="5">
    <source>
        <dbReference type="ARBA" id="ARBA00022723"/>
    </source>
</evidence>
<feature type="domain" description="DDE Tnp4" evidence="8">
    <location>
        <begin position="185"/>
        <end position="339"/>
    </location>
</feature>
<evidence type="ECO:0000313" key="10">
    <source>
        <dbReference type="RefSeq" id="XP_049301869.1"/>
    </source>
</evidence>
<protein>
    <submittedName>
        <fullName evidence="10">Nuclease HARBI1</fullName>
    </submittedName>
</protein>
<keyword evidence="4" id="KW-0540">Nuclease</keyword>
<reference evidence="9" key="1">
    <citation type="submission" date="2025-05" db="UniProtKB">
        <authorList>
            <consortium name="RefSeq"/>
        </authorList>
    </citation>
    <scope>NUCLEOTIDE SEQUENCE [LARGE SCALE GENOMIC DNA]</scope>
</reference>
<comment type="cofactor">
    <cofactor evidence="1">
        <name>a divalent metal cation</name>
        <dbReference type="ChEBI" id="CHEBI:60240"/>
    </cofactor>
</comment>
<dbReference type="InterPro" id="IPR027806">
    <property type="entry name" value="HARBI1_dom"/>
</dbReference>
<evidence type="ECO:0000256" key="7">
    <source>
        <dbReference type="ARBA" id="ARBA00023242"/>
    </source>
</evidence>
<dbReference type="Pfam" id="PF13359">
    <property type="entry name" value="DDE_Tnp_4"/>
    <property type="match status" value="1"/>
</dbReference>
<comment type="subcellular location">
    <subcellularLocation>
        <location evidence="2">Nucleus</location>
    </subcellularLocation>
</comment>
<keyword evidence="7" id="KW-0539">Nucleus</keyword>
<evidence type="ECO:0000256" key="4">
    <source>
        <dbReference type="ARBA" id="ARBA00022722"/>
    </source>
</evidence>
<keyword evidence="6" id="KW-0378">Hydrolase</keyword>
<dbReference type="RefSeq" id="XP_049301869.1">
    <property type="nucleotide sequence ID" value="XM_049445912.1"/>
</dbReference>
<accession>A0ABM3IY22</accession>
<dbReference type="InterPro" id="IPR045249">
    <property type="entry name" value="HARBI1-like"/>
</dbReference>
<sequence>MNLEQLCTFVFENALELGEKRNSSNVVFIKKILNKRKRRRVFLTGGGPKKKIPKTSNFCKTIKCMQDDVFYAHFRMKKSTFKNLQTMLMPWWPSRTTGRIGISLEKALQIAIWKLSNNCSFRDVSDRFGVAVGLAYKVFVKIIKMICRLKKDVIKFPRSEAEQKQTSEAFSTLRFNPFPFVLGCVDGTHIPISQPIRDEISYRNRKGTYSIIAQAIVDSRMKFIDVFIGCPGACHDASIWQMSPIKKAIINKEINIYPNYHFLGDGGYPLEMCVMVPYRDNGFLTPMQSKYNAILSSTRVVVEQAFGVLKKKFRILKYIEVQNPSLPKLITMACMIIHNIIIINEGNNADDLIAETNAITSETLEEVTLPGQREAKAKRDALATLLSA</sequence>
<dbReference type="GeneID" id="125775379"/>
<evidence type="ECO:0000256" key="2">
    <source>
        <dbReference type="ARBA" id="ARBA00004123"/>
    </source>
</evidence>
<evidence type="ECO:0000259" key="8">
    <source>
        <dbReference type="Pfam" id="PF13359"/>
    </source>
</evidence>
<proteinExistence type="inferred from homology"/>
<reference evidence="10" key="2">
    <citation type="submission" date="2025-08" db="UniProtKB">
        <authorList>
            <consortium name="RefSeq"/>
        </authorList>
    </citation>
    <scope>IDENTIFICATION</scope>
    <source>
        <tissue evidence="10">Adult</tissue>
    </source>
</reference>
<evidence type="ECO:0000313" key="9">
    <source>
        <dbReference type="Proteomes" id="UP001652620"/>
    </source>
</evidence>
<keyword evidence="9" id="KW-1185">Reference proteome</keyword>
<dbReference type="PANTHER" id="PTHR22930:SF85">
    <property type="entry name" value="GH03217P-RELATED"/>
    <property type="match status" value="1"/>
</dbReference>